<dbReference type="GO" id="GO:0004674">
    <property type="term" value="F:protein serine/threonine kinase activity"/>
    <property type="evidence" value="ECO:0007669"/>
    <property type="project" value="TreeGrafter"/>
</dbReference>
<dbReference type="Pfam" id="PF07714">
    <property type="entry name" value="PK_Tyr_Ser-Thr"/>
    <property type="match status" value="1"/>
</dbReference>
<dbReference type="GO" id="GO:0005524">
    <property type="term" value="F:ATP binding"/>
    <property type="evidence" value="ECO:0007669"/>
    <property type="project" value="UniProtKB-KW"/>
</dbReference>
<dbReference type="Gene3D" id="1.10.510.10">
    <property type="entry name" value="Transferase(Phosphotransferase) domain 1"/>
    <property type="match status" value="1"/>
</dbReference>
<keyword evidence="1" id="KW-0547">Nucleotide-binding</keyword>
<keyword evidence="5" id="KW-1185">Reference proteome</keyword>
<dbReference type="EMBL" id="LWDX02021261">
    <property type="protein sequence ID" value="OEL32414.1"/>
    <property type="molecule type" value="Genomic_DNA"/>
</dbReference>
<dbReference type="STRING" id="888268.A0A1E5W4Z4"/>
<accession>A0A1E5W4Z4</accession>
<dbReference type="PANTHER" id="PTHR27005:SF468">
    <property type="entry name" value="OS01G0310500 PROTEIN"/>
    <property type="match status" value="1"/>
</dbReference>
<dbReference type="SMART" id="SM00219">
    <property type="entry name" value="TyrKc"/>
    <property type="match status" value="1"/>
</dbReference>
<evidence type="ECO:0000313" key="4">
    <source>
        <dbReference type="EMBL" id="OEL32414.1"/>
    </source>
</evidence>
<dbReference type="InterPro" id="IPR011009">
    <property type="entry name" value="Kinase-like_dom_sf"/>
</dbReference>
<dbReference type="PANTHER" id="PTHR27005">
    <property type="entry name" value="WALL-ASSOCIATED RECEPTOR KINASE-LIKE 21"/>
    <property type="match status" value="1"/>
</dbReference>
<dbReference type="SUPFAM" id="SSF56112">
    <property type="entry name" value="Protein kinase-like (PK-like)"/>
    <property type="match status" value="1"/>
</dbReference>
<name>A0A1E5W4Z4_9POAL</name>
<gene>
    <name evidence="4" type="ORF">BAE44_0006568</name>
</gene>
<feature type="domain" description="Protein kinase" evidence="3">
    <location>
        <begin position="117"/>
        <end position="413"/>
    </location>
</feature>
<evidence type="ECO:0000313" key="5">
    <source>
        <dbReference type="Proteomes" id="UP000095767"/>
    </source>
</evidence>
<proteinExistence type="predicted"/>
<dbReference type="GO" id="GO:0005886">
    <property type="term" value="C:plasma membrane"/>
    <property type="evidence" value="ECO:0007669"/>
    <property type="project" value="TreeGrafter"/>
</dbReference>
<evidence type="ECO:0000259" key="3">
    <source>
        <dbReference type="PROSITE" id="PS50011"/>
    </source>
</evidence>
<dbReference type="InterPro" id="IPR001245">
    <property type="entry name" value="Ser-Thr/Tyr_kinase_cat_dom"/>
</dbReference>
<comment type="caution">
    <text evidence="4">The sequence shown here is derived from an EMBL/GenBank/DDBJ whole genome shotgun (WGS) entry which is preliminary data.</text>
</comment>
<dbReference type="AlphaFoldDB" id="A0A1E5W4Z4"/>
<dbReference type="InterPro" id="IPR000719">
    <property type="entry name" value="Prot_kinase_dom"/>
</dbReference>
<dbReference type="PROSITE" id="PS50011">
    <property type="entry name" value="PROTEIN_KINASE_DOM"/>
    <property type="match status" value="1"/>
</dbReference>
<dbReference type="InterPro" id="IPR045274">
    <property type="entry name" value="WAK-like"/>
</dbReference>
<keyword evidence="2" id="KW-0067">ATP-binding</keyword>
<evidence type="ECO:0000256" key="1">
    <source>
        <dbReference type="ARBA" id="ARBA00022741"/>
    </source>
</evidence>
<dbReference type="OrthoDB" id="1668230at2759"/>
<evidence type="ECO:0000256" key="2">
    <source>
        <dbReference type="ARBA" id="ARBA00022840"/>
    </source>
</evidence>
<sequence>MMKLQIMRNIKFLNEIGKLAAKCLNLDVKMRPQMLEVADCLRTIRKALRRAQGNMSQGFLSRWMRSPSPNKLILEKQSEPALRYFGDLKVFTRQSEPAPRYFGDLKVFTRQEMEEITRNYSMIFREEFNEILYNGVVGKDCPVIVKNIAVCSETERENFLQTMSILCQKKHRNVANVIGFHFEENICKAVYESSSDLSLLDNESISFTSRNLYETISSRQKLALSLRLSIAAQCAEGLVHIHSLLGEDLHSNGSDLLANFRSANIFLDKNFMPKVFNTNLSTFLGVSVVQQYISANKFYDPGSKIYYSDPIDVAGLQFNPKSDIYSFGIVLLELITWKPAKYFSGGKTHVLATDFLEAYRTSSSPLDIFDKEVYNKQDMFFLQEVITIAVECLQLDLKNRPELNHILSRLQIIAEAQSCFTRKHTGKPTSLR</sequence>
<dbReference type="Proteomes" id="UP000095767">
    <property type="component" value="Unassembled WGS sequence"/>
</dbReference>
<organism evidence="4 5">
    <name type="scientific">Dichanthelium oligosanthes</name>
    <dbReference type="NCBI Taxonomy" id="888268"/>
    <lineage>
        <taxon>Eukaryota</taxon>
        <taxon>Viridiplantae</taxon>
        <taxon>Streptophyta</taxon>
        <taxon>Embryophyta</taxon>
        <taxon>Tracheophyta</taxon>
        <taxon>Spermatophyta</taxon>
        <taxon>Magnoliopsida</taxon>
        <taxon>Liliopsida</taxon>
        <taxon>Poales</taxon>
        <taxon>Poaceae</taxon>
        <taxon>PACMAD clade</taxon>
        <taxon>Panicoideae</taxon>
        <taxon>Panicodae</taxon>
        <taxon>Paniceae</taxon>
        <taxon>Dichantheliinae</taxon>
        <taxon>Dichanthelium</taxon>
    </lineage>
</organism>
<protein>
    <recommendedName>
        <fullName evidence="3">Protein kinase domain-containing protein</fullName>
    </recommendedName>
</protein>
<dbReference type="Gene3D" id="3.30.200.20">
    <property type="entry name" value="Phosphorylase Kinase, domain 1"/>
    <property type="match status" value="1"/>
</dbReference>
<reference evidence="4 5" key="1">
    <citation type="submission" date="2016-09" db="EMBL/GenBank/DDBJ databases">
        <title>The draft genome of Dichanthelium oligosanthes: A C3 panicoid grass species.</title>
        <authorList>
            <person name="Studer A.J."/>
            <person name="Schnable J.C."/>
            <person name="Brutnell T.P."/>
        </authorList>
    </citation>
    <scope>NUCLEOTIDE SEQUENCE [LARGE SCALE GENOMIC DNA]</scope>
    <source>
        <strain evidence="5">cv. Kellogg 1175</strain>
        <tissue evidence="4">Leaf</tissue>
    </source>
</reference>
<dbReference type="InterPro" id="IPR020635">
    <property type="entry name" value="Tyr_kinase_cat_dom"/>
</dbReference>
<dbReference type="GO" id="GO:0004713">
    <property type="term" value="F:protein tyrosine kinase activity"/>
    <property type="evidence" value="ECO:0007669"/>
    <property type="project" value="InterPro"/>
</dbReference>
<dbReference type="GO" id="GO:0007166">
    <property type="term" value="P:cell surface receptor signaling pathway"/>
    <property type="evidence" value="ECO:0007669"/>
    <property type="project" value="InterPro"/>
</dbReference>